<dbReference type="KEGG" id="hhy:Halhy_0721"/>
<dbReference type="PROSITE" id="PS52016">
    <property type="entry name" value="TONB_DEPENDENT_REC_3"/>
    <property type="match status" value="1"/>
</dbReference>
<evidence type="ECO:0000313" key="10">
    <source>
        <dbReference type="EMBL" id="AEE48629.1"/>
    </source>
</evidence>
<comment type="similarity">
    <text evidence="7">Belongs to the TonB-dependent receptor family.</text>
</comment>
<sequence length="1046" mass="113308">MMRLNKLVVLVLAFFCCHLTVIAQQVTGKVTANDGTPLLGVNISVKETKTGTISESNGAFQIAASPGNTLVFSYIGFATYEVTLGNEKNVDVTLKEDAQSLTEVVVTALGVQRESKKLGYSVTAVNTDQLTQNRTTNVMESLEGRVAGLNITPPAAGAGSSMQIRLRGQAAFAGANNAPLIVINGLPIDQGARGVNGLGTPRDLGDNLSNVNPDDIESMTVLKGATAAAIYGARAANGAIIITTKSGRKNQGIGVEYSSNYSTQHALNFFDFQTEYGQGTGGKRPTSGANAATTGHFAWGERLDGVPTPIFDGSLQPYSANPDNLFGFLQTGTDFTNTIAMSGGGANGSFRASFSNTDAEGITPNNEYNRKIANVGINHNISKKLKLQLNINYTNEQQVNPPQIGTQGPGAVNFFTRLATSIPLSALKNSAIAANGTETLTSGFQGTLLNPYYALAVGQRYETNRDRFLSTATLRYDLTDWLYVQGRYNYDFALTFTESHDPGGIGTSVPTNADGTFKGGYNLSESKGTDVNADFLVGGGKEFGKFSVDANVGGNTWRVKNNGFNQSSSNFIVRDLYSIGNGSVRNQGYGFSQYRVNSLYGWAELGYNNLLYLNFTGRQDWFSVLNPEDNSELYQSVSGSFIFSELMKNQTWLSYGKLRASWAEVGSSNGVNPYDGVLTYGISQNQFQGQTTAGISGNSAPNRFLRPFSVEEKEIGIELRMFGNRVTLDVSAFDKITTDQVLDVQLSNTSGYNSSKENLGSLKNSGLEFLVEVKPIQTPNFSWTSSWNHAFLATKVLSVGAPSEIIVLNWGATGNEFIGQLRYVEGLPMNQVYARTYLKNEEGQILLTDQGRLIPTTDYVSFGSSIPKHTGGWNNAFTYKNLSINIHFDYKLGGVVISSTALNANRQGHSKQSLVGRREGEKGVVFPGVYRSNEQPNTTAVDPATFYADYRNNQMGDIVTFKSDFVKLRNVSISYNLTDLMRKSNVLGFIKGLSVTASCRNAALLYKDIPDLDPEAIQSSGDFRSGYENTSLPTTRNFNFSLNAKF</sequence>
<evidence type="ECO:0000259" key="9">
    <source>
        <dbReference type="Pfam" id="PF07715"/>
    </source>
</evidence>
<dbReference type="OrthoDB" id="9768177at2"/>
<keyword evidence="8" id="KW-0732">Signal</keyword>
<dbReference type="InterPro" id="IPR012910">
    <property type="entry name" value="Plug_dom"/>
</dbReference>
<dbReference type="Gene3D" id="2.170.130.10">
    <property type="entry name" value="TonB-dependent receptor, plug domain"/>
    <property type="match status" value="1"/>
</dbReference>
<dbReference type="SUPFAM" id="SSF56935">
    <property type="entry name" value="Porins"/>
    <property type="match status" value="1"/>
</dbReference>
<keyword evidence="10" id="KW-0675">Receptor</keyword>
<accession>F4L2R5</accession>
<keyword evidence="2 7" id="KW-0813">Transport</keyword>
<evidence type="ECO:0000256" key="1">
    <source>
        <dbReference type="ARBA" id="ARBA00004571"/>
    </source>
</evidence>
<dbReference type="Gene3D" id="2.60.40.1120">
    <property type="entry name" value="Carboxypeptidase-like, regulatory domain"/>
    <property type="match status" value="1"/>
</dbReference>
<reference evidence="10 11" key="1">
    <citation type="journal article" date="2011" name="Stand. Genomic Sci.">
        <title>Complete genome sequence of Haliscomenobacter hydrossis type strain (O).</title>
        <authorList>
            <consortium name="US DOE Joint Genome Institute (JGI-PGF)"/>
            <person name="Daligault H."/>
            <person name="Lapidus A."/>
            <person name="Zeytun A."/>
            <person name="Nolan M."/>
            <person name="Lucas S."/>
            <person name="Del Rio T.G."/>
            <person name="Tice H."/>
            <person name="Cheng J.F."/>
            <person name="Tapia R."/>
            <person name="Han C."/>
            <person name="Goodwin L."/>
            <person name="Pitluck S."/>
            <person name="Liolios K."/>
            <person name="Pagani I."/>
            <person name="Ivanova N."/>
            <person name="Huntemann M."/>
            <person name="Mavromatis K."/>
            <person name="Mikhailova N."/>
            <person name="Pati A."/>
            <person name="Chen A."/>
            <person name="Palaniappan K."/>
            <person name="Land M."/>
            <person name="Hauser L."/>
            <person name="Brambilla E.M."/>
            <person name="Rohde M."/>
            <person name="Verbarg S."/>
            <person name="Goker M."/>
            <person name="Bristow J."/>
            <person name="Eisen J.A."/>
            <person name="Markowitz V."/>
            <person name="Hugenholtz P."/>
            <person name="Kyrpides N.C."/>
            <person name="Klenk H.P."/>
            <person name="Woyke T."/>
        </authorList>
    </citation>
    <scope>NUCLEOTIDE SEQUENCE [LARGE SCALE GENOMIC DNA]</scope>
    <source>
        <strain evidence="11">ATCC 27775 / DSM 1100 / LMG 10767 / O</strain>
    </source>
</reference>
<dbReference type="GO" id="GO:0009279">
    <property type="term" value="C:cell outer membrane"/>
    <property type="evidence" value="ECO:0007669"/>
    <property type="project" value="UniProtKB-SubCell"/>
</dbReference>
<dbReference type="InterPro" id="IPR037066">
    <property type="entry name" value="Plug_dom_sf"/>
</dbReference>
<evidence type="ECO:0000256" key="6">
    <source>
        <dbReference type="ARBA" id="ARBA00023237"/>
    </source>
</evidence>
<dbReference type="SUPFAM" id="SSF49464">
    <property type="entry name" value="Carboxypeptidase regulatory domain-like"/>
    <property type="match status" value="1"/>
</dbReference>
<dbReference type="HOGENOM" id="CLU_004317_2_1_10"/>
<keyword evidence="5 7" id="KW-0472">Membrane</keyword>
<evidence type="ECO:0000313" key="11">
    <source>
        <dbReference type="Proteomes" id="UP000008461"/>
    </source>
</evidence>
<dbReference type="AlphaFoldDB" id="F4L2R5"/>
<feature type="domain" description="TonB-dependent receptor plug" evidence="9">
    <location>
        <begin position="117"/>
        <end position="239"/>
    </location>
</feature>
<dbReference type="EMBL" id="CP002691">
    <property type="protein sequence ID" value="AEE48629.1"/>
    <property type="molecule type" value="Genomic_DNA"/>
</dbReference>
<comment type="subcellular location">
    <subcellularLocation>
        <location evidence="1 7">Cell outer membrane</location>
        <topology evidence="1 7">Multi-pass membrane protein</topology>
    </subcellularLocation>
</comment>
<dbReference type="Proteomes" id="UP000008461">
    <property type="component" value="Chromosome"/>
</dbReference>
<reference key="2">
    <citation type="submission" date="2011-04" db="EMBL/GenBank/DDBJ databases">
        <title>Complete sequence of chromosome of Haliscomenobacter hydrossis DSM 1100.</title>
        <authorList>
            <consortium name="US DOE Joint Genome Institute (JGI-PGF)"/>
            <person name="Lucas S."/>
            <person name="Han J."/>
            <person name="Lapidus A."/>
            <person name="Bruce D."/>
            <person name="Goodwin L."/>
            <person name="Pitluck S."/>
            <person name="Peters L."/>
            <person name="Kyrpides N."/>
            <person name="Mavromatis K."/>
            <person name="Ivanova N."/>
            <person name="Ovchinnikova G."/>
            <person name="Pagani I."/>
            <person name="Daligault H."/>
            <person name="Detter J.C."/>
            <person name="Han C."/>
            <person name="Land M."/>
            <person name="Hauser L."/>
            <person name="Markowitz V."/>
            <person name="Cheng J.-F."/>
            <person name="Hugenholtz P."/>
            <person name="Woyke T."/>
            <person name="Wu D."/>
            <person name="Verbarg S."/>
            <person name="Frueling A."/>
            <person name="Brambilla E."/>
            <person name="Klenk H.-P."/>
            <person name="Eisen J.A."/>
        </authorList>
    </citation>
    <scope>NUCLEOTIDE SEQUENCE</scope>
    <source>
        <strain>DSM 1100</strain>
    </source>
</reference>
<keyword evidence="11" id="KW-1185">Reference proteome</keyword>
<dbReference type="InterPro" id="IPR036942">
    <property type="entry name" value="Beta-barrel_TonB_sf"/>
</dbReference>
<keyword evidence="6 7" id="KW-0998">Cell outer membrane</keyword>
<proteinExistence type="inferred from homology"/>
<evidence type="ECO:0000256" key="5">
    <source>
        <dbReference type="ARBA" id="ARBA00023136"/>
    </source>
</evidence>
<evidence type="ECO:0000256" key="8">
    <source>
        <dbReference type="SAM" id="SignalP"/>
    </source>
</evidence>
<organism evidence="10 11">
    <name type="scientific">Haliscomenobacter hydrossis (strain ATCC 27775 / DSM 1100 / LMG 10767 / O)</name>
    <dbReference type="NCBI Taxonomy" id="760192"/>
    <lineage>
        <taxon>Bacteria</taxon>
        <taxon>Pseudomonadati</taxon>
        <taxon>Bacteroidota</taxon>
        <taxon>Saprospiria</taxon>
        <taxon>Saprospirales</taxon>
        <taxon>Haliscomenobacteraceae</taxon>
        <taxon>Haliscomenobacter</taxon>
    </lineage>
</organism>
<keyword evidence="4 7" id="KW-0812">Transmembrane</keyword>
<dbReference type="InterPro" id="IPR023997">
    <property type="entry name" value="TonB-dep_OMP_SusC/RagA_CS"/>
</dbReference>
<dbReference type="InterPro" id="IPR023996">
    <property type="entry name" value="TonB-dep_OMP_SusC/RagA"/>
</dbReference>
<feature type="signal peptide" evidence="8">
    <location>
        <begin position="1"/>
        <end position="23"/>
    </location>
</feature>
<dbReference type="Gene3D" id="2.40.170.20">
    <property type="entry name" value="TonB-dependent receptor, beta-barrel domain"/>
    <property type="match status" value="1"/>
</dbReference>
<evidence type="ECO:0000256" key="7">
    <source>
        <dbReference type="PROSITE-ProRule" id="PRU01360"/>
    </source>
</evidence>
<evidence type="ECO:0000256" key="2">
    <source>
        <dbReference type="ARBA" id="ARBA00022448"/>
    </source>
</evidence>
<dbReference type="STRING" id="760192.Halhy_0721"/>
<evidence type="ECO:0000256" key="3">
    <source>
        <dbReference type="ARBA" id="ARBA00022452"/>
    </source>
</evidence>
<dbReference type="NCBIfam" id="TIGR04057">
    <property type="entry name" value="SusC_RagA_signa"/>
    <property type="match status" value="1"/>
</dbReference>
<dbReference type="InterPro" id="IPR039426">
    <property type="entry name" value="TonB-dep_rcpt-like"/>
</dbReference>
<feature type="chain" id="PRO_5003316366" evidence="8">
    <location>
        <begin position="24"/>
        <end position="1046"/>
    </location>
</feature>
<dbReference type="NCBIfam" id="TIGR04056">
    <property type="entry name" value="OMP_RagA_SusC"/>
    <property type="match status" value="1"/>
</dbReference>
<dbReference type="Pfam" id="PF13715">
    <property type="entry name" value="CarbopepD_reg_2"/>
    <property type="match status" value="1"/>
</dbReference>
<protein>
    <submittedName>
        <fullName evidence="10">TonB-dependent receptor plug</fullName>
    </submittedName>
</protein>
<dbReference type="RefSeq" id="WP_013763193.1">
    <property type="nucleotide sequence ID" value="NC_015510.1"/>
</dbReference>
<dbReference type="eggNOG" id="COG4774">
    <property type="taxonomic scope" value="Bacteria"/>
</dbReference>
<dbReference type="Pfam" id="PF07715">
    <property type="entry name" value="Plug"/>
    <property type="match status" value="1"/>
</dbReference>
<keyword evidence="3 7" id="KW-1134">Transmembrane beta strand</keyword>
<dbReference type="InterPro" id="IPR008969">
    <property type="entry name" value="CarboxyPept-like_regulatory"/>
</dbReference>
<gene>
    <name evidence="10" type="ordered locus">Halhy_0721</name>
</gene>
<name>F4L2R5_HALH1</name>
<dbReference type="eggNOG" id="COG1629">
    <property type="taxonomic scope" value="Bacteria"/>
</dbReference>
<evidence type="ECO:0000256" key="4">
    <source>
        <dbReference type="ARBA" id="ARBA00022692"/>
    </source>
</evidence>